<protein>
    <submittedName>
        <fullName evidence="3">Tyrosine-type recombinase/integrase</fullName>
    </submittedName>
</protein>
<name>A0A9X4AKA3_9BACI</name>
<dbReference type="InterPro" id="IPR050090">
    <property type="entry name" value="Tyrosine_recombinase_XerCD"/>
</dbReference>
<evidence type="ECO:0000313" key="3">
    <source>
        <dbReference type="EMBL" id="MDC3422876.1"/>
    </source>
</evidence>
<dbReference type="Gene3D" id="1.10.443.10">
    <property type="entry name" value="Intergrase catalytic core"/>
    <property type="match status" value="1"/>
</dbReference>
<proteinExistence type="predicted"/>
<organism evidence="3 4">
    <name type="scientific">Aquibacillus koreensis</name>
    <dbReference type="NCBI Taxonomy" id="279446"/>
    <lineage>
        <taxon>Bacteria</taxon>
        <taxon>Bacillati</taxon>
        <taxon>Bacillota</taxon>
        <taxon>Bacilli</taxon>
        <taxon>Bacillales</taxon>
        <taxon>Bacillaceae</taxon>
        <taxon>Aquibacillus</taxon>
    </lineage>
</organism>
<dbReference type="InterPro" id="IPR002104">
    <property type="entry name" value="Integrase_catalytic"/>
</dbReference>
<dbReference type="EMBL" id="JAMQJZ010000038">
    <property type="protein sequence ID" value="MDC3422876.1"/>
    <property type="molecule type" value="Genomic_DNA"/>
</dbReference>
<dbReference type="InterPro" id="IPR011010">
    <property type="entry name" value="DNA_brk_join_enz"/>
</dbReference>
<gene>
    <name evidence="3" type="ORF">NC661_21260</name>
</gene>
<dbReference type="InterPro" id="IPR013762">
    <property type="entry name" value="Integrase-like_cat_sf"/>
</dbReference>
<evidence type="ECO:0000313" key="4">
    <source>
        <dbReference type="Proteomes" id="UP001145072"/>
    </source>
</evidence>
<dbReference type="PANTHER" id="PTHR30349">
    <property type="entry name" value="PHAGE INTEGRASE-RELATED"/>
    <property type="match status" value="1"/>
</dbReference>
<evidence type="ECO:0000256" key="1">
    <source>
        <dbReference type="ARBA" id="ARBA00023172"/>
    </source>
</evidence>
<reference evidence="3" key="1">
    <citation type="submission" date="2022-06" db="EMBL/GenBank/DDBJ databases">
        <title>Aquibacillus sp. a new bacterium isolated from soil saline samples.</title>
        <authorList>
            <person name="Galisteo C."/>
            <person name="De La Haba R."/>
            <person name="Sanchez-Porro C."/>
            <person name="Ventosa A."/>
        </authorList>
    </citation>
    <scope>NUCLEOTIDE SEQUENCE</scope>
    <source>
        <strain evidence="3">JCM 12387</strain>
    </source>
</reference>
<dbReference type="PANTHER" id="PTHR30349:SF64">
    <property type="entry name" value="PROPHAGE INTEGRASE INTD-RELATED"/>
    <property type="match status" value="1"/>
</dbReference>
<keyword evidence="1" id="KW-0233">DNA recombination</keyword>
<accession>A0A9X4AKA3</accession>
<dbReference type="SUPFAM" id="SSF56349">
    <property type="entry name" value="DNA breaking-rejoining enzymes"/>
    <property type="match status" value="1"/>
</dbReference>
<sequence length="130" mass="15089">KTKHDTNRYTILSEASLLVLREYFKAYHHRSFSKNDWLFKGQKQENHITVKSIQNTFLKIRERLNLDTAISAHTLRHCFATHSLEDGIDPVHIQHMLGHKRVATTVAYLHMTSKSLMGIKSPLDQPRGKN</sequence>
<comment type="caution">
    <text evidence="3">The sequence shown here is derived from an EMBL/GenBank/DDBJ whole genome shotgun (WGS) entry which is preliminary data.</text>
</comment>
<dbReference type="GO" id="GO:0006310">
    <property type="term" value="P:DNA recombination"/>
    <property type="evidence" value="ECO:0007669"/>
    <property type="project" value="UniProtKB-KW"/>
</dbReference>
<feature type="non-terminal residue" evidence="3">
    <location>
        <position position="1"/>
    </location>
</feature>
<evidence type="ECO:0000259" key="2">
    <source>
        <dbReference type="PROSITE" id="PS51898"/>
    </source>
</evidence>
<feature type="domain" description="Tyr recombinase" evidence="2">
    <location>
        <begin position="1"/>
        <end position="121"/>
    </location>
</feature>
<dbReference type="PROSITE" id="PS51898">
    <property type="entry name" value="TYR_RECOMBINASE"/>
    <property type="match status" value="1"/>
</dbReference>
<dbReference type="Pfam" id="PF00589">
    <property type="entry name" value="Phage_integrase"/>
    <property type="match status" value="1"/>
</dbReference>
<dbReference type="Proteomes" id="UP001145072">
    <property type="component" value="Unassembled WGS sequence"/>
</dbReference>
<dbReference type="RefSeq" id="WP_272480079.1">
    <property type="nucleotide sequence ID" value="NZ_JAMQJZ010000038.1"/>
</dbReference>
<dbReference type="AlphaFoldDB" id="A0A9X4AKA3"/>
<keyword evidence="4" id="KW-1185">Reference proteome</keyword>
<dbReference type="GO" id="GO:0015074">
    <property type="term" value="P:DNA integration"/>
    <property type="evidence" value="ECO:0007669"/>
    <property type="project" value="InterPro"/>
</dbReference>
<dbReference type="GO" id="GO:0003677">
    <property type="term" value="F:DNA binding"/>
    <property type="evidence" value="ECO:0007669"/>
    <property type="project" value="InterPro"/>
</dbReference>